<dbReference type="InterPro" id="IPR018076">
    <property type="entry name" value="T2SS_GspF_dom"/>
</dbReference>
<comment type="similarity">
    <text evidence="2 9">Belongs to the GSP F family.</text>
</comment>
<keyword evidence="4" id="KW-1003">Cell membrane</keyword>
<evidence type="ECO:0000259" key="11">
    <source>
        <dbReference type="Pfam" id="PF00482"/>
    </source>
</evidence>
<keyword evidence="8 10" id="KW-0472">Membrane</keyword>
<sequence>MAKAASKKTARTKEYKFKWEGTDAKGKKVSGTITGPSEAIAKQQVRKKGIAPTKVRRESAFANMGKGKKITPGDISIFSRQMATMMSSGVPLVQSFEIIGRGSDNPSFQALLLEIREDIESGTNLADALARHPKYFDKLYINLVRSGEQSGALESLLDKIATYKEKTEALKAKIKKALFYPTAVLIVAFIVTAILLIYVVPQFEDLFAGFGADLPAFTRMVIDLSEFAQTRGWIVIIGLVAFFSGFVYLKKRSPAFHRLIDRMVLKIPQLGPIIQDAATARFARTLSTMFSAGVPLVEALESVAGATGNVIYEEAILKMKDNVSTGQQLNVAMDEQGIFPSMVTQMIAIGEEAGSIDTMANKVADFYEERVDNAVDSLSSLLEPMIMAILGVLVGGLVIAMYLPIFQLGEVV</sequence>
<feature type="domain" description="Type II secretion system protein GspF" evidence="11">
    <location>
        <begin position="282"/>
        <end position="404"/>
    </location>
</feature>
<evidence type="ECO:0000256" key="2">
    <source>
        <dbReference type="ARBA" id="ARBA00005745"/>
    </source>
</evidence>
<dbReference type="InterPro" id="IPR001992">
    <property type="entry name" value="T2SS_GspF/T4SS_PilC_CS"/>
</dbReference>
<evidence type="ECO:0000256" key="10">
    <source>
        <dbReference type="SAM" id="Phobius"/>
    </source>
</evidence>
<evidence type="ECO:0000313" key="12">
    <source>
        <dbReference type="EMBL" id="MCP1726121.1"/>
    </source>
</evidence>
<keyword evidence="6 9" id="KW-0812">Transmembrane</keyword>
<dbReference type="PANTHER" id="PTHR30012:SF7">
    <property type="entry name" value="PROTEIN TRANSPORT PROTEIN HOFC HOMOLOG"/>
    <property type="match status" value="1"/>
</dbReference>
<feature type="transmembrane region" description="Helical" evidence="10">
    <location>
        <begin position="178"/>
        <end position="200"/>
    </location>
</feature>
<evidence type="ECO:0000256" key="9">
    <source>
        <dbReference type="RuleBase" id="RU003923"/>
    </source>
</evidence>
<keyword evidence="7 10" id="KW-1133">Transmembrane helix</keyword>
<dbReference type="InterPro" id="IPR042094">
    <property type="entry name" value="T2SS_GspF_sf"/>
</dbReference>
<gene>
    <name evidence="12" type="ORF">J2T60_000086</name>
</gene>
<accession>A0ABT1G4B4</accession>
<dbReference type="PRINTS" id="PR00812">
    <property type="entry name" value="BCTERIALGSPF"/>
</dbReference>
<evidence type="ECO:0000256" key="5">
    <source>
        <dbReference type="ARBA" id="ARBA00022519"/>
    </source>
</evidence>
<feature type="transmembrane region" description="Helical" evidence="10">
    <location>
        <begin position="386"/>
        <end position="406"/>
    </location>
</feature>
<feature type="transmembrane region" description="Helical" evidence="10">
    <location>
        <begin position="230"/>
        <end position="249"/>
    </location>
</feature>
<dbReference type="EMBL" id="JALJYF010000001">
    <property type="protein sequence ID" value="MCP1726121.1"/>
    <property type="molecule type" value="Genomic_DNA"/>
</dbReference>
<dbReference type="RefSeq" id="WP_253443871.1">
    <property type="nucleotide sequence ID" value="NZ_JALJYF010000001.1"/>
</dbReference>
<evidence type="ECO:0000256" key="6">
    <source>
        <dbReference type="ARBA" id="ARBA00022692"/>
    </source>
</evidence>
<reference evidence="12 13" key="1">
    <citation type="submission" date="2022-03" db="EMBL/GenBank/DDBJ databases">
        <title>Genomic Encyclopedia of Type Strains, Phase III (KMG-III): the genomes of soil and plant-associated and newly described type strains.</title>
        <authorList>
            <person name="Whitman W."/>
        </authorList>
    </citation>
    <scope>NUCLEOTIDE SEQUENCE [LARGE SCALE GENOMIC DNA]</scope>
    <source>
        <strain evidence="12 13">BSker1</strain>
    </source>
</reference>
<dbReference type="Proteomes" id="UP001523550">
    <property type="component" value="Unassembled WGS sequence"/>
</dbReference>
<dbReference type="Gene3D" id="1.20.81.30">
    <property type="entry name" value="Type II secretion system (T2SS), domain F"/>
    <property type="match status" value="2"/>
</dbReference>
<feature type="domain" description="Type II secretion system protein GspF" evidence="11">
    <location>
        <begin position="78"/>
        <end position="201"/>
    </location>
</feature>
<protein>
    <submittedName>
        <fullName evidence="12">Type IV pilus assembly protein PilC</fullName>
    </submittedName>
</protein>
<evidence type="ECO:0000256" key="8">
    <source>
        <dbReference type="ARBA" id="ARBA00023136"/>
    </source>
</evidence>
<evidence type="ECO:0000256" key="7">
    <source>
        <dbReference type="ARBA" id="ARBA00022989"/>
    </source>
</evidence>
<evidence type="ECO:0000256" key="1">
    <source>
        <dbReference type="ARBA" id="ARBA00004429"/>
    </source>
</evidence>
<evidence type="ECO:0000256" key="4">
    <source>
        <dbReference type="ARBA" id="ARBA00022475"/>
    </source>
</evidence>
<evidence type="ECO:0000256" key="3">
    <source>
        <dbReference type="ARBA" id="ARBA00022448"/>
    </source>
</evidence>
<proteinExistence type="inferred from homology"/>
<comment type="caution">
    <text evidence="12">The sequence shown here is derived from an EMBL/GenBank/DDBJ whole genome shotgun (WGS) entry which is preliminary data.</text>
</comment>
<keyword evidence="13" id="KW-1185">Reference proteome</keyword>
<dbReference type="InterPro" id="IPR003004">
    <property type="entry name" value="GspF/PilC"/>
</dbReference>
<keyword evidence="3 9" id="KW-0813">Transport</keyword>
<comment type="subcellular location">
    <subcellularLocation>
        <location evidence="1 9">Cell inner membrane</location>
        <topology evidence="1 9">Multi-pass membrane protein</topology>
    </subcellularLocation>
</comment>
<dbReference type="PROSITE" id="PS00874">
    <property type="entry name" value="T2SP_F"/>
    <property type="match status" value="1"/>
</dbReference>
<dbReference type="Pfam" id="PF00482">
    <property type="entry name" value="T2SSF"/>
    <property type="match status" value="2"/>
</dbReference>
<dbReference type="PANTHER" id="PTHR30012">
    <property type="entry name" value="GENERAL SECRETION PATHWAY PROTEIN"/>
    <property type="match status" value="1"/>
</dbReference>
<keyword evidence="5" id="KW-0997">Cell inner membrane</keyword>
<name>A0ABT1G4B4_9GAMM</name>
<evidence type="ECO:0000313" key="13">
    <source>
        <dbReference type="Proteomes" id="UP001523550"/>
    </source>
</evidence>
<organism evidence="12 13">
    <name type="scientific">Natronospira proteinivora</name>
    <dbReference type="NCBI Taxonomy" id="1807133"/>
    <lineage>
        <taxon>Bacteria</taxon>
        <taxon>Pseudomonadati</taxon>
        <taxon>Pseudomonadota</taxon>
        <taxon>Gammaproteobacteria</taxon>
        <taxon>Natronospirales</taxon>
        <taxon>Natronospiraceae</taxon>
        <taxon>Natronospira</taxon>
    </lineage>
</organism>